<sequence>MLLNKLLNPSCVISTSVRNNCPWWRNSFTPCYFRFRADKKVKKGTVEGRLKTRGGRLILMKRILQEKPFIAWNMKTDPPEKRLSYPL</sequence>
<dbReference type="AlphaFoldDB" id="A0A0N4VA86"/>
<keyword evidence="2" id="KW-1185">Reference proteome</keyword>
<dbReference type="Proteomes" id="UP000274131">
    <property type="component" value="Unassembled WGS sequence"/>
</dbReference>
<evidence type="ECO:0000313" key="3">
    <source>
        <dbReference type="WBParaSite" id="EVEC_0000737101-mRNA-1"/>
    </source>
</evidence>
<dbReference type="STRING" id="51028.A0A0N4VA86"/>
<reference evidence="3" key="1">
    <citation type="submission" date="2017-02" db="UniProtKB">
        <authorList>
            <consortium name="WormBaseParasite"/>
        </authorList>
    </citation>
    <scope>IDENTIFICATION</scope>
</reference>
<organism evidence="3">
    <name type="scientific">Enterobius vermicularis</name>
    <name type="common">Human pinworm</name>
    <dbReference type="NCBI Taxonomy" id="51028"/>
    <lineage>
        <taxon>Eukaryota</taxon>
        <taxon>Metazoa</taxon>
        <taxon>Ecdysozoa</taxon>
        <taxon>Nematoda</taxon>
        <taxon>Chromadorea</taxon>
        <taxon>Rhabditida</taxon>
        <taxon>Spirurina</taxon>
        <taxon>Oxyuridomorpha</taxon>
        <taxon>Oxyuroidea</taxon>
        <taxon>Oxyuridae</taxon>
        <taxon>Enterobius</taxon>
    </lineage>
</organism>
<gene>
    <name evidence="1" type="ORF">EVEC_LOCUS6892</name>
</gene>
<dbReference type="EMBL" id="UXUI01008686">
    <property type="protein sequence ID" value="VDD92141.1"/>
    <property type="molecule type" value="Genomic_DNA"/>
</dbReference>
<evidence type="ECO:0000313" key="1">
    <source>
        <dbReference type="EMBL" id="VDD92141.1"/>
    </source>
</evidence>
<accession>A0A0N4VA86</accession>
<evidence type="ECO:0000313" key="2">
    <source>
        <dbReference type="Proteomes" id="UP000274131"/>
    </source>
</evidence>
<proteinExistence type="predicted"/>
<protein>
    <submittedName>
        <fullName evidence="3">39S ribosomal protein L34, mitochondrial</fullName>
    </submittedName>
</protein>
<reference evidence="1 2" key="2">
    <citation type="submission" date="2018-10" db="EMBL/GenBank/DDBJ databases">
        <authorList>
            <consortium name="Pathogen Informatics"/>
        </authorList>
    </citation>
    <scope>NUCLEOTIDE SEQUENCE [LARGE SCALE GENOMIC DNA]</scope>
</reference>
<dbReference type="OrthoDB" id="431691at2759"/>
<dbReference type="WBParaSite" id="EVEC_0000737101-mRNA-1">
    <property type="protein sequence ID" value="EVEC_0000737101-mRNA-1"/>
    <property type="gene ID" value="EVEC_0000737101"/>
</dbReference>
<name>A0A0N4VA86_ENTVE</name>